<dbReference type="PANTHER" id="PTHR10720:SF0">
    <property type="entry name" value="HEME OXYGENASE"/>
    <property type="match status" value="1"/>
</dbReference>
<feature type="compositionally biased region" description="Polar residues" evidence="4">
    <location>
        <begin position="413"/>
        <end position="428"/>
    </location>
</feature>
<comment type="caution">
    <text evidence="5">The sequence shown here is derived from an EMBL/GenBank/DDBJ whole genome shotgun (WGS) entry which is preliminary data.</text>
</comment>
<evidence type="ECO:0000313" key="6">
    <source>
        <dbReference type="Proteomes" id="UP000319257"/>
    </source>
</evidence>
<feature type="region of interest" description="Disordered" evidence="4">
    <location>
        <begin position="377"/>
        <end position="447"/>
    </location>
</feature>
<gene>
    <name evidence="5" type="ORF">E0L32_012249</name>
</gene>
<dbReference type="Gene3D" id="1.20.910.10">
    <property type="entry name" value="Heme oxygenase-like"/>
    <property type="match status" value="1"/>
</dbReference>
<protein>
    <recommendedName>
        <fullName evidence="7">Heme oxygenase</fullName>
    </recommendedName>
</protein>
<evidence type="ECO:0000256" key="1">
    <source>
        <dbReference type="ARBA" id="ARBA00022617"/>
    </source>
</evidence>
<organism evidence="5 6">
    <name type="scientific">Thyridium curvatum</name>
    <dbReference type="NCBI Taxonomy" id="1093900"/>
    <lineage>
        <taxon>Eukaryota</taxon>
        <taxon>Fungi</taxon>
        <taxon>Dikarya</taxon>
        <taxon>Ascomycota</taxon>
        <taxon>Pezizomycotina</taxon>
        <taxon>Sordariomycetes</taxon>
        <taxon>Sordariomycetidae</taxon>
        <taxon>Thyridiales</taxon>
        <taxon>Thyridiaceae</taxon>
        <taxon>Thyridium</taxon>
    </lineage>
</organism>
<evidence type="ECO:0000256" key="3">
    <source>
        <dbReference type="ARBA" id="ARBA00023004"/>
    </source>
</evidence>
<feature type="compositionally biased region" description="Acidic residues" evidence="4">
    <location>
        <begin position="384"/>
        <end position="393"/>
    </location>
</feature>
<dbReference type="GO" id="GO:0004392">
    <property type="term" value="F:heme oxygenase (decyclizing) activity"/>
    <property type="evidence" value="ECO:0007669"/>
    <property type="project" value="InterPro"/>
</dbReference>
<dbReference type="InterPro" id="IPR016084">
    <property type="entry name" value="Haem_Oase-like_multi-hlx"/>
</dbReference>
<keyword evidence="1" id="KW-0349">Heme</keyword>
<dbReference type="InterPro" id="IPR002051">
    <property type="entry name" value="Haem_Oase"/>
</dbReference>
<dbReference type="Proteomes" id="UP000319257">
    <property type="component" value="Unassembled WGS sequence"/>
</dbReference>
<evidence type="ECO:0008006" key="7">
    <source>
        <dbReference type="Google" id="ProtNLM"/>
    </source>
</evidence>
<accession>A0A507B4U2</accession>
<sequence>MSSQPEADPSRVPLGEAVNVATRSLHTKLNKLVLSRLPLAMPPRADTPSVYITGLLHIAPIYITFESLWRDYIQQTSSEQTPGASPDSRLDQARTEFHVPETHYFTDATVPSERARSFKASEQVRSALIYVPVQGLERSARLRADIRNLTGWSPVEVEEQLRTIAMTGHLSVFLRHIERSVEKHPQVLLAYSWVLYMALFSGGRFIRASLENAGLSFWKELPTPVRPMMQECQKIVHAPSDDPEDGKEEIISDESHLRRTRAFTTPPPGNTRANPLAYFHFETSRDGEDLKVEFKRRLAEADALLSEKERDYVIREAVLIFENLISIISQLDLVCGTNLAGFGDNEPANMVVPFSPRLSSRFRDSIAVSKERACRAAMKREEEGSSADSEDAEAGSFEGQTSSDQVAEELREASTSPASRSRTPNSVTFEEKSAPTDTVGASGEPLSRFSFGSTDGAANTGLLIVGRRPPASKFSLSDRFLCVALIAAALAWVSIAR</sequence>
<dbReference type="SUPFAM" id="SSF48613">
    <property type="entry name" value="Heme oxygenase-like"/>
    <property type="match status" value="1"/>
</dbReference>
<dbReference type="GeneID" id="41979696"/>
<dbReference type="Pfam" id="PF01126">
    <property type="entry name" value="Heme_oxygenase"/>
    <property type="match status" value="1"/>
</dbReference>
<dbReference type="GO" id="GO:0046872">
    <property type="term" value="F:metal ion binding"/>
    <property type="evidence" value="ECO:0007669"/>
    <property type="project" value="UniProtKB-KW"/>
</dbReference>
<dbReference type="InParanoid" id="A0A507B4U2"/>
<dbReference type="OrthoDB" id="652091at2759"/>
<keyword evidence="3" id="KW-0408">Iron</keyword>
<evidence type="ECO:0000256" key="4">
    <source>
        <dbReference type="SAM" id="MobiDB-lite"/>
    </source>
</evidence>
<dbReference type="InterPro" id="IPR016053">
    <property type="entry name" value="Haem_Oase-like"/>
</dbReference>
<proteinExistence type="predicted"/>
<name>A0A507B4U2_9PEZI</name>
<keyword evidence="2" id="KW-0479">Metal-binding</keyword>
<keyword evidence="6" id="KW-1185">Reference proteome</keyword>
<dbReference type="GO" id="GO:0006788">
    <property type="term" value="P:heme oxidation"/>
    <property type="evidence" value="ECO:0007669"/>
    <property type="project" value="InterPro"/>
</dbReference>
<reference evidence="5 6" key="1">
    <citation type="submission" date="2019-06" db="EMBL/GenBank/DDBJ databases">
        <title>Draft genome sequence of the filamentous fungus Phialemoniopsis curvata isolated from diesel fuel.</title>
        <authorList>
            <person name="Varaljay V.A."/>
            <person name="Lyon W.J."/>
            <person name="Crouch A.L."/>
            <person name="Drake C.E."/>
            <person name="Hollomon J.M."/>
            <person name="Nadeau L.J."/>
            <person name="Nunn H.S."/>
            <person name="Stevenson B.S."/>
            <person name="Bojanowski C.L."/>
            <person name="Crookes-Goodson W.J."/>
        </authorList>
    </citation>
    <scope>NUCLEOTIDE SEQUENCE [LARGE SCALE GENOMIC DNA]</scope>
    <source>
        <strain evidence="5 6">D216</strain>
    </source>
</reference>
<dbReference type="CDD" id="cd19165">
    <property type="entry name" value="HemeO"/>
    <property type="match status" value="1"/>
</dbReference>
<dbReference type="EMBL" id="SKBQ01000147">
    <property type="protein sequence ID" value="TPX17282.1"/>
    <property type="molecule type" value="Genomic_DNA"/>
</dbReference>
<evidence type="ECO:0000256" key="2">
    <source>
        <dbReference type="ARBA" id="ARBA00022723"/>
    </source>
</evidence>
<dbReference type="AlphaFoldDB" id="A0A507B4U2"/>
<dbReference type="STRING" id="1093900.A0A507B4U2"/>
<evidence type="ECO:0000313" key="5">
    <source>
        <dbReference type="EMBL" id="TPX17282.1"/>
    </source>
</evidence>
<dbReference type="PANTHER" id="PTHR10720">
    <property type="entry name" value="HEME OXYGENASE"/>
    <property type="match status" value="1"/>
</dbReference>
<dbReference type="RefSeq" id="XP_030998993.1">
    <property type="nucleotide sequence ID" value="XM_031135069.1"/>
</dbReference>